<keyword evidence="1" id="KW-0812">Transmembrane</keyword>
<keyword evidence="1" id="KW-0472">Membrane</keyword>
<evidence type="ECO:0000313" key="2">
    <source>
        <dbReference type="EMBL" id="KAK4125400.1"/>
    </source>
</evidence>
<dbReference type="AlphaFoldDB" id="A0AAN6U2U2"/>
<gene>
    <name evidence="2" type="ORF">N657DRAFT_642109</name>
</gene>
<feature type="transmembrane region" description="Helical" evidence="1">
    <location>
        <begin position="12"/>
        <end position="35"/>
    </location>
</feature>
<evidence type="ECO:0000256" key="1">
    <source>
        <dbReference type="SAM" id="Phobius"/>
    </source>
</evidence>
<organism evidence="2 3">
    <name type="scientific">Parathielavia appendiculata</name>
    <dbReference type="NCBI Taxonomy" id="2587402"/>
    <lineage>
        <taxon>Eukaryota</taxon>
        <taxon>Fungi</taxon>
        <taxon>Dikarya</taxon>
        <taxon>Ascomycota</taxon>
        <taxon>Pezizomycotina</taxon>
        <taxon>Sordariomycetes</taxon>
        <taxon>Sordariomycetidae</taxon>
        <taxon>Sordariales</taxon>
        <taxon>Chaetomiaceae</taxon>
        <taxon>Parathielavia</taxon>
    </lineage>
</organism>
<comment type="caution">
    <text evidence="2">The sequence shown here is derived from an EMBL/GenBank/DDBJ whole genome shotgun (WGS) entry which is preliminary data.</text>
</comment>
<name>A0AAN6U2U2_9PEZI</name>
<keyword evidence="3" id="KW-1185">Reference proteome</keyword>
<keyword evidence="1" id="KW-1133">Transmembrane helix</keyword>
<dbReference type="RefSeq" id="XP_062649171.1">
    <property type="nucleotide sequence ID" value="XM_062792280.1"/>
</dbReference>
<proteinExistence type="predicted"/>
<evidence type="ECO:0000313" key="3">
    <source>
        <dbReference type="Proteomes" id="UP001302602"/>
    </source>
</evidence>
<protein>
    <submittedName>
        <fullName evidence="2">Uncharacterized protein</fullName>
    </submittedName>
</protein>
<accession>A0AAN6U2U2</accession>
<sequence length="62" mass="6523">MAAEGAGGQWLVFASGSGLALCRATIGILSVFAGLQRFGQGPGSLMSSWPDSLVSRFWFWEG</sequence>
<dbReference type="Proteomes" id="UP001302602">
    <property type="component" value="Unassembled WGS sequence"/>
</dbReference>
<reference evidence="2" key="2">
    <citation type="submission" date="2023-05" db="EMBL/GenBank/DDBJ databases">
        <authorList>
            <consortium name="Lawrence Berkeley National Laboratory"/>
            <person name="Steindorff A."/>
            <person name="Hensen N."/>
            <person name="Bonometti L."/>
            <person name="Westerberg I."/>
            <person name="Brannstrom I.O."/>
            <person name="Guillou S."/>
            <person name="Cros-Aarteil S."/>
            <person name="Calhoun S."/>
            <person name="Haridas S."/>
            <person name="Kuo A."/>
            <person name="Mondo S."/>
            <person name="Pangilinan J."/>
            <person name="Riley R."/>
            <person name="Labutti K."/>
            <person name="Andreopoulos B."/>
            <person name="Lipzen A."/>
            <person name="Chen C."/>
            <person name="Yanf M."/>
            <person name="Daum C."/>
            <person name="Ng V."/>
            <person name="Clum A."/>
            <person name="Ohm R."/>
            <person name="Martin F."/>
            <person name="Silar P."/>
            <person name="Natvig D."/>
            <person name="Lalanne C."/>
            <person name="Gautier V."/>
            <person name="Ament-Velasquez S.L."/>
            <person name="Kruys A."/>
            <person name="Hutchinson M.I."/>
            <person name="Powell A.J."/>
            <person name="Barry K."/>
            <person name="Miller A.N."/>
            <person name="Grigoriev I.V."/>
            <person name="Debuchy R."/>
            <person name="Gladieux P."/>
            <person name="Thoren M.H."/>
            <person name="Johannesson H."/>
        </authorList>
    </citation>
    <scope>NUCLEOTIDE SEQUENCE</scope>
    <source>
        <strain evidence="2">CBS 731.68</strain>
    </source>
</reference>
<dbReference type="EMBL" id="MU853225">
    <property type="protein sequence ID" value="KAK4125400.1"/>
    <property type="molecule type" value="Genomic_DNA"/>
</dbReference>
<dbReference type="GeneID" id="87829049"/>
<reference evidence="2" key="1">
    <citation type="journal article" date="2023" name="Mol. Phylogenet. Evol.">
        <title>Genome-scale phylogeny and comparative genomics of the fungal order Sordariales.</title>
        <authorList>
            <person name="Hensen N."/>
            <person name="Bonometti L."/>
            <person name="Westerberg I."/>
            <person name="Brannstrom I.O."/>
            <person name="Guillou S."/>
            <person name="Cros-Aarteil S."/>
            <person name="Calhoun S."/>
            <person name="Haridas S."/>
            <person name="Kuo A."/>
            <person name="Mondo S."/>
            <person name="Pangilinan J."/>
            <person name="Riley R."/>
            <person name="LaButti K."/>
            <person name="Andreopoulos B."/>
            <person name="Lipzen A."/>
            <person name="Chen C."/>
            <person name="Yan M."/>
            <person name="Daum C."/>
            <person name="Ng V."/>
            <person name="Clum A."/>
            <person name="Steindorff A."/>
            <person name="Ohm R.A."/>
            <person name="Martin F."/>
            <person name="Silar P."/>
            <person name="Natvig D.O."/>
            <person name="Lalanne C."/>
            <person name="Gautier V."/>
            <person name="Ament-Velasquez S.L."/>
            <person name="Kruys A."/>
            <person name="Hutchinson M.I."/>
            <person name="Powell A.J."/>
            <person name="Barry K."/>
            <person name="Miller A.N."/>
            <person name="Grigoriev I.V."/>
            <person name="Debuchy R."/>
            <person name="Gladieux P."/>
            <person name="Hiltunen Thoren M."/>
            <person name="Johannesson H."/>
        </authorList>
    </citation>
    <scope>NUCLEOTIDE SEQUENCE</scope>
    <source>
        <strain evidence="2">CBS 731.68</strain>
    </source>
</reference>